<keyword evidence="5 12" id="KW-0863">Zinc-finger</keyword>
<feature type="compositionally biased region" description="Polar residues" evidence="14">
    <location>
        <begin position="555"/>
        <end position="572"/>
    </location>
</feature>
<dbReference type="Pfam" id="PF24324">
    <property type="entry name" value="MYND_ZMYND11_ZMYD8"/>
    <property type="match status" value="1"/>
</dbReference>
<dbReference type="InterPro" id="IPR002893">
    <property type="entry name" value="Znf_MYND"/>
</dbReference>
<feature type="region of interest" description="Disordered" evidence="14">
    <location>
        <begin position="664"/>
        <end position="706"/>
    </location>
</feature>
<dbReference type="InterPro" id="IPR057053">
    <property type="entry name" value="MYND_ZMYND11_ZMYD8"/>
</dbReference>
<dbReference type="GO" id="GO:0005694">
    <property type="term" value="C:chromosome"/>
    <property type="evidence" value="ECO:0007669"/>
    <property type="project" value="UniProtKB-SubCell"/>
</dbReference>
<evidence type="ECO:0000313" key="17">
    <source>
        <dbReference type="Proteomes" id="UP001152798"/>
    </source>
</evidence>
<keyword evidence="8" id="KW-0805">Transcription regulation</keyword>
<keyword evidence="7" id="KW-0156">Chromatin regulator</keyword>
<evidence type="ECO:0000313" key="16">
    <source>
        <dbReference type="EMBL" id="CAH1403305.1"/>
    </source>
</evidence>
<feature type="compositionally biased region" description="Basic and acidic residues" evidence="14">
    <location>
        <begin position="665"/>
        <end position="679"/>
    </location>
</feature>
<gene>
    <name evidence="16" type="ORF">NEZAVI_LOCUS11932</name>
</gene>
<evidence type="ECO:0000256" key="2">
    <source>
        <dbReference type="ARBA" id="ARBA00004286"/>
    </source>
</evidence>
<keyword evidence="10" id="KW-0804">Transcription</keyword>
<evidence type="ECO:0000256" key="4">
    <source>
        <dbReference type="ARBA" id="ARBA00022723"/>
    </source>
</evidence>
<dbReference type="Gene3D" id="6.10.140.2220">
    <property type="match status" value="1"/>
</dbReference>
<organism evidence="16 17">
    <name type="scientific">Nezara viridula</name>
    <name type="common">Southern green stink bug</name>
    <name type="synonym">Cimex viridulus</name>
    <dbReference type="NCBI Taxonomy" id="85310"/>
    <lineage>
        <taxon>Eukaryota</taxon>
        <taxon>Metazoa</taxon>
        <taxon>Ecdysozoa</taxon>
        <taxon>Arthropoda</taxon>
        <taxon>Hexapoda</taxon>
        <taxon>Insecta</taxon>
        <taxon>Pterygota</taxon>
        <taxon>Neoptera</taxon>
        <taxon>Paraneoptera</taxon>
        <taxon>Hemiptera</taxon>
        <taxon>Heteroptera</taxon>
        <taxon>Panheteroptera</taxon>
        <taxon>Pentatomomorpha</taxon>
        <taxon>Pentatomoidea</taxon>
        <taxon>Pentatomidae</taxon>
        <taxon>Pentatominae</taxon>
        <taxon>Nezara</taxon>
    </lineage>
</organism>
<keyword evidence="17" id="KW-1185">Reference proteome</keyword>
<dbReference type="GO" id="GO:0005634">
    <property type="term" value="C:nucleus"/>
    <property type="evidence" value="ECO:0007669"/>
    <property type="project" value="UniProtKB-SubCell"/>
</dbReference>
<protein>
    <recommendedName>
        <fullName evidence="15">MYND-type domain-containing protein</fullName>
    </recommendedName>
</protein>
<feature type="compositionally biased region" description="Polar residues" evidence="14">
    <location>
        <begin position="682"/>
        <end position="706"/>
    </location>
</feature>
<feature type="domain" description="MYND-type" evidence="15">
    <location>
        <begin position="377"/>
        <end position="411"/>
    </location>
</feature>
<sequence>MNPKVIYFCENENQFIERNKDNIKDKNDLIMLNANSREIKINDVNKTFGTSLDENKKFSLENCETSHLNENTECFSSNKKCPNSVVENIDDGMLQNEENHYKSQDDLFQKRDNLENEIRSNISHFASNDSIITETGIHCSQQSVQGKEIIREKNANGLRRDPDCEIVKILFPSNSKILKPIGFKRMKTCGGVIKKVIKNGMLFTASRNRQNLNMSSKGNCVDAKKLSSKTKLPYDSLKQLNISGNFVKSHSTSNYEPTSNKESINLKNVLEKCADNMVSGTERVREENKIMNLEIEAILNKVEKIEVKGKLLEVLREELEKFEEHCKKKIESYKHAYIEEMDSLYTMEKQRWIQETMNVSENESRMMVDEIKKKQWCILCLNEAKFHCCWSTSYCSEKCQLADWPVHMKTCTQYSMRIGDPDLRLSPDLKKLFKGENNILNHRIKDFLESDRFNGNNSKMSASLPSCSSSSVTNPSEVARKDPANSLLTSPKSSTIYVQKNFSKQDALQGSENPGNQVMKIVSNPAVYLSGMVTSPNQTKNMIQVAKQNPAKPNAQLQDQASAGPSGNNKSVLFTAPLANRNNALVSVGKTLTSSKPSGNSFNGHNTPLLMGGQQLILPKSFLPTKVIKKTVPMLAHKNVSCVQENNNTVLMNTKPLYISMQNISRDDSDSSDGLRDPLEISNGSKLLTEQSMLSERNSFSTNRDTNKPAQSFLIVEKSGETAQYTYKIGFKEDIEKMSQVNIMSPSGQKSTVCAVSPLSYPVICSTPSTSAGAFSTHTKN</sequence>
<keyword evidence="11" id="KW-0539">Nucleus</keyword>
<reference evidence="16" key="1">
    <citation type="submission" date="2022-01" db="EMBL/GenBank/DDBJ databases">
        <authorList>
            <person name="King R."/>
        </authorList>
    </citation>
    <scope>NUCLEOTIDE SEQUENCE</scope>
</reference>
<keyword evidence="4" id="KW-0479">Metal-binding</keyword>
<feature type="region of interest" description="Disordered" evidence="14">
    <location>
        <begin position="548"/>
        <end position="573"/>
    </location>
</feature>
<evidence type="ECO:0000256" key="7">
    <source>
        <dbReference type="ARBA" id="ARBA00022853"/>
    </source>
</evidence>
<keyword evidence="13" id="KW-0175">Coiled coil</keyword>
<dbReference type="PROSITE" id="PS01360">
    <property type="entry name" value="ZF_MYND_1"/>
    <property type="match status" value="1"/>
</dbReference>
<evidence type="ECO:0000256" key="10">
    <source>
        <dbReference type="ARBA" id="ARBA00023163"/>
    </source>
</evidence>
<dbReference type="Proteomes" id="UP001152798">
    <property type="component" value="Chromosome 5"/>
</dbReference>
<evidence type="ECO:0000256" key="5">
    <source>
        <dbReference type="ARBA" id="ARBA00022771"/>
    </source>
</evidence>
<dbReference type="PROSITE" id="PS50865">
    <property type="entry name" value="ZF_MYND_2"/>
    <property type="match status" value="1"/>
</dbReference>
<dbReference type="PANTHER" id="PTHR46453">
    <property type="entry name" value="PROTEIN KINASE C-BINDING PROTEIN 1"/>
    <property type="match status" value="1"/>
</dbReference>
<dbReference type="GO" id="GO:0003714">
    <property type="term" value="F:transcription corepressor activity"/>
    <property type="evidence" value="ECO:0007669"/>
    <property type="project" value="TreeGrafter"/>
</dbReference>
<evidence type="ECO:0000259" key="15">
    <source>
        <dbReference type="PROSITE" id="PS50865"/>
    </source>
</evidence>
<feature type="compositionally biased region" description="Low complexity" evidence="14">
    <location>
        <begin position="459"/>
        <end position="476"/>
    </location>
</feature>
<proteinExistence type="predicted"/>
<dbReference type="GO" id="GO:0008270">
    <property type="term" value="F:zinc ion binding"/>
    <property type="evidence" value="ECO:0007669"/>
    <property type="project" value="UniProtKB-KW"/>
</dbReference>
<comment type="subcellular location">
    <subcellularLocation>
        <location evidence="2">Chromosome</location>
    </subcellularLocation>
    <subcellularLocation>
        <location evidence="1">Nucleus</location>
    </subcellularLocation>
</comment>
<keyword evidence="3" id="KW-0158">Chromosome</keyword>
<dbReference type="GO" id="GO:0140006">
    <property type="term" value="F:histone H3 reader activity"/>
    <property type="evidence" value="ECO:0007669"/>
    <property type="project" value="UniProtKB-ARBA"/>
</dbReference>
<keyword evidence="9" id="KW-0103">Bromodomain</keyword>
<dbReference type="OrthoDB" id="298344at2759"/>
<keyword evidence="6" id="KW-0862">Zinc</keyword>
<dbReference type="GO" id="GO:0005737">
    <property type="term" value="C:cytoplasm"/>
    <property type="evidence" value="ECO:0007669"/>
    <property type="project" value="TreeGrafter"/>
</dbReference>
<feature type="coiled-coil region" evidence="13">
    <location>
        <begin position="305"/>
        <end position="332"/>
    </location>
</feature>
<evidence type="ECO:0000256" key="1">
    <source>
        <dbReference type="ARBA" id="ARBA00004123"/>
    </source>
</evidence>
<evidence type="ECO:0000256" key="12">
    <source>
        <dbReference type="PROSITE-ProRule" id="PRU00134"/>
    </source>
</evidence>
<feature type="region of interest" description="Disordered" evidence="14">
    <location>
        <begin position="459"/>
        <end position="490"/>
    </location>
</feature>
<dbReference type="FunFam" id="6.10.140.2220:FF:000002">
    <property type="entry name" value="Protein kinase C-binding protein 1 isoform C"/>
    <property type="match status" value="1"/>
</dbReference>
<accession>A0A9P0HIR4</accession>
<evidence type="ECO:0000256" key="6">
    <source>
        <dbReference type="ARBA" id="ARBA00022833"/>
    </source>
</evidence>
<evidence type="ECO:0000256" key="13">
    <source>
        <dbReference type="SAM" id="Coils"/>
    </source>
</evidence>
<dbReference type="AlphaFoldDB" id="A0A9P0HIR4"/>
<dbReference type="EMBL" id="OV725081">
    <property type="protein sequence ID" value="CAH1403305.1"/>
    <property type="molecule type" value="Genomic_DNA"/>
</dbReference>
<evidence type="ECO:0000256" key="8">
    <source>
        <dbReference type="ARBA" id="ARBA00023015"/>
    </source>
</evidence>
<evidence type="ECO:0000256" key="14">
    <source>
        <dbReference type="SAM" id="MobiDB-lite"/>
    </source>
</evidence>
<dbReference type="PANTHER" id="PTHR46453:SF5">
    <property type="entry name" value="PROTEIN KINASE C-BINDING PROTEIN 1 ISOFORM X1"/>
    <property type="match status" value="1"/>
</dbReference>
<name>A0A9P0HIR4_NEZVI</name>
<evidence type="ECO:0000256" key="3">
    <source>
        <dbReference type="ARBA" id="ARBA00022454"/>
    </source>
</evidence>
<evidence type="ECO:0000256" key="11">
    <source>
        <dbReference type="ARBA" id="ARBA00023242"/>
    </source>
</evidence>
<evidence type="ECO:0000256" key="9">
    <source>
        <dbReference type="ARBA" id="ARBA00023117"/>
    </source>
</evidence>
<dbReference type="SUPFAM" id="SSF144232">
    <property type="entry name" value="HIT/MYND zinc finger-like"/>
    <property type="match status" value="1"/>
</dbReference>